<feature type="transmembrane region" description="Helical" evidence="1">
    <location>
        <begin position="37"/>
        <end position="59"/>
    </location>
</feature>
<dbReference type="EMBL" id="JBGBYS010000015">
    <property type="protein sequence ID" value="MEY9259519.1"/>
    <property type="molecule type" value="Genomic_DNA"/>
</dbReference>
<keyword evidence="1" id="KW-0472">Membrane</keyword>
<name>A0ABV4ELU2_BREEP</name>
<keyword evidence="3" id="KW-1185">Reference proteome</keyword>
<gene>
    <name evidence="2" type="ORF">ABH903_002552</name>
</gene>
<organism evidence="2 3">
    <name type="scientific">Brevibacterium epidermidis</name>
    <dbReference type="NCBI Taxonomy" id="1698"/>
    <lineage>
        <taxon>Bacteria</taxon>
        <taxon>Bacillati</taxon>
        <taxon>Actinomycetota</taxon>
        <taxon>Actinomycetes</taxon>
        <taxon>Micrococcales</taxon>
        <taxon>Brevibacteriaceae</taxon>
        <taxon>Brevibacterium</taxon>
    </lineage>
</organism>
<keyword evidence="1" id="KW-0812">Transmembrane</keyword>
<feature type="transmembrane region" description="Helical" evidence="1">
    <location>
        <begin position="87"/>
        <end position="105"/>
    </location>
</feature>
<protein>
    <submittedName>
        <fullName evidence="2">Uncharacterized protein</fullName>
    </submittedName>
</protein>
<evidence type="ECO:0000313" key="3">
    <source>
        <dbReference type="Proteomes" id="UP001565435"/>
    </source>
</evidence>
<reference evidence="2 3" key="1">
    <citation type="submission" date="2024-07" db="EMBL/GenBank/DDBJ databases">
        <title>Mealworm larvae gut microbial communities from Newark, Delaware, USA.</title>
        <authorList>
            <person name="Blenner M."/>
        </authorList>
    </citation>
    <scope>NUCLEOTIDE SEQUENCE [LARGE SCALE GENOMIC DNA]</scope>
    <source>
        <strain evidence="2 3">UD i117</strain>
    </source>
</reference>
<keyword evidence="1" id="KW-1133">Transmembrane helix</keyword>
<evidence type="ECO:0000256" key="1">
    <source>
        <dbReference type="SAM" id="Phobius"/>
    </source>
</evidence>
<accession>A0ABV4ELU2</accession>
<sequence length="204" mass="21973">MAATPVTQILQRIVVMDRAGKNGSTPLTTARGRSLNLVARVLPLGAVACWVITIFVPVLDSEGPGSMRIRVTSLGFSPIDMNDLDEVYLVLWVVILTGAFTAWLLSASKWWSIAAIVLGTVLGLRLLQMVADPPIMMWDGQTADGMPTGGMEVAYPAAGFAFWVLGSLLFFAAGVCGLVAAAQQDHYRRERIKRCMSKRHGPAA</sequence>
<feature type="transmembrane region" description="Helical" evidence="1">
    <location>
        <begin position="160"/>
        <end position="182"/>
    </location>
</feature>
<dbReference type="Proteomes" id="UP001565435">
    <property type="component" value="Unassembled WGS sequence"/>
</dbReference>
<comment type="caution">
    <text evidence="2">The sequence shown here is derived from an EMBL/GenBank/DDBJ whole genome shotgun (WGS) entry which is preliminary data.</text>
</comment>
<evidence type="ECO:0000313" key="2">
    <source>
        <dbReference type="EMBL" id="MEY9259519.1"/>
    </source>
</evidence>
<proteinExistence type="predicted"/>
<feature type="transmembrane region" description="Helical" evidence="1">
    <location>
        <begin position="110"/>
        <end position="131"/>
    </location>
</feature>